<protein>
    <submittedName>
        <fullName evidence="1">Uncharacterized protein</fullName>
    </submittedName>
</protein>
<sequence>SQAKRKKSRASKVTKLDKEFMAIDDILLADLISRKEHEIRYNSVHEQLGGLIIEALLPIAVESIARAIKKKRASK</sequence>
<dbReference type="EMBL" id="BARV01003123">
    <property type="protein sequence ID" value="GAH99708.1"/>
    <property type="molecule type" value="Genomic_DNA"/>
</dbReference>
<name>X1M001_9ZZZZ</name>
<accession>X1M001</accession>
<gene>
    <name evidence="1" type="ORF">S06H3_07644</name>
</gene>
<organism evidence="1">
    <name type="scientific">marine sediment metagenome</name>
    <dbReference type="NCBI Taxonomy" id="412755"/>
    <lineage>
        <taxon>unclassified sequences</taxon>
        <taxon>metagenomes</taxon>
        <taxon>ecological metagenomes</taxon>
    </lineage>
</organism>
<feature type="non-terminal residue" evidence="1">
    <location>
        <position position="1"/>
    </location>
</feature>
<proteinExistence type="predicted"/>
<comment type="caution">
    <text evidence="1">The sequence shown here is derived from an EMBL/GenBank/DDBJ whole genome shotgun (WGS) entry which is preliminary data.</text>
</comment>
<evidence type="ECO:0000313" key="1">
    <source>
        <dbReference type="EMBL" id="GAH99708.1"/>
    </source>
</evidence>
<dbReference type="AlphaFoldDB" id="X1M001"/>
<reference evidence="1" key="1">
    <citation type="journal article" date="2014" name="Front. Microbiol.">
        <title>High frequency of phylogenetically diverse reductive dehalogenase-homologous genes in deep subseafloor sedimentary metagenomes.</title>
        <authorList>
            <person name="Kawai M."/>
            <person name="Futagami T."/>
            <person name="Toyoda A."/>
            <person name="Takaki Y."/>
            <person name="Nishi S."/>
            <person name="Hori S."/>
            <person name="Arai W."/>
            <person name="Tsubouchi T."/>
            <person name="Morono Y."/>
            <person name="Uchiyama I."/>
            <person name="Ito T."/>
            <person name="Fujiyama A."/>
            <person name="Inagaki F."/>
            <person name="Takami H."/>
        </authorList>
    </citation>
    <scope>NUCLEOTIDE SEQUENCE</scope>
    <source>
        <strain evidence="1">Expedition CK06-06</strain>
    </source>
</reference>